<keyword evidence="2" id="KW-0238">DNA-binding</keyword>
<accession>A0A6I4U584</accession>
<comment type="caution">
    <text evidence="5">The sequence shown here is derived from an EMBL/GenBank/DDBJ whole genome shotgun (WGS) entry which is preliminary data.</text>
</comment>
<dbReference type="GO" id="GO:0006355">
    <property type="term" value="P:regulation of DNA-templated transcription"/>
    <property type="evidence" value="ECO:0007669"/>
    <property type="project" value="InterPro"/>
</dbReference>
<dbReference type="SMART" id="SM00421">
    <property type="entry name" value="HTH_LUXR"/>
    <property type="match status" value="1"/>
</dbReference>
<dbReference type="Gene3D" id="1.10.10.10">
    <property type="entry name" value="Winged helix-like DNA-binding domain superfamily/Winged helix DNA-binding domain"/>
    <property type="match status" value="1"/>
</dbReference>
<dbReference type="InterPro" id="IPR000792">
    <property type="entry name" value="Tscrpt_reg_LuxR_C"/>
</dbReference>
<dbReference type="Proteomes" id="UP000429229">
    <property type="component" value="Unassembled WGS sequence"/>
</dbReference>
<sequence>MSGARDDSFAELKERADRLLAPHECARIAVEDKDKDAAWSELDRRLKTCGFEASTLFSVPLGRRDYPAEELTLGVAVSPEFMAYAWEHPELAESAPGVRQLVSSDAIVPLIPSHPRTAELTEAERDNLAVMQRFGFKGGFAASFPDRIHGRMLVFSTCALSSEELALFLYTELGESVATSIAMFLEGLAVRELMANPQYVPLSLREQECLALVSNGHTTKRIATRLGLTARTVNEHVSNACTKLRASNRTQAATRAMLKAMLL</sequence>
<evidence type="ECO:0000256" key="3">
    <source>
        <dbReference type="ARBA" id="ARBA00023163"/>
    </source>
</evidence>
<dbReference type="GO" id="GO:0003677">
    <property type="term" value="F:DNA binding"/>
    <property type="evidence" value="ECO:0007669"/>
    <property type="project" value="UniProtKB-KW"/>
</dbReference>
<dbReference type="RefSeq" id="WP_160616692.1">
    <property type="nucleotide sequence ID" value="NZ_WTYR01000001.1"/>
</dbReference>
<dbReference type="PANTHER" id="PTHR44688:SF16">
    <property type="entry name" value="DNA-BINDING TRANSCRIPTIONAL ACTIVATOR DEVR_DOSR"/>
    <property type="match status" value="1"/>
</dbReference>
<dbReference type="SUPFAM" id="SSF46894">
    <property type="entry name" value="C-terminal effector domain of the bipartite response regulators"/>
    <property type="match status" value="1"/>
</dbReference>
<dbReference type="InterPro" id="IPR036388">
    <property type="entry name" value="WH-like_DNA-bd_sf"/>
</dbReference>
<dbReference type="OrthoDB" id="3679796at2"/>
<evidence type="ECO:0000259" key="4">
    <source>
        <dbReference type="PROSITE" id="PS50043"/>
    </source>
</evidence>
<dbReference type="PANTHER" id="PTHR44688">
    <property type="entry name" value="DNA-BINDING TRANSCRIPTIONAL ACTIVATOR DEVR_DOSR"/>
    <property type="match status" value="1"/>
</dbReference>
<keyword evidence="3" id="KW-0804">Transcription</keyword>
<name>A0A6I4U584_9SPHN</name>
<evidence type="ECO:0000313" key="6">
    <source>
        <dbReference type="Proteomes" id="UP000429229"/>
    </source>
</evidence>
<organism evidence="5 6">
    <name type="scientific">Alteriqipengyuania halimionae</name>
    <dbReference type="NCBI Taxonomy" id="1926630"/>
    <lineage>
        <taxon>Bacteria</taxon>
        <taxon>Pseudomonadati</taxon>
        <taxon>Pseudomonadota</taxon>
        <taxon>Alphaproteobacteria</taxon>
        <taxon>Sphingomonadales</taxon>
        <taxon>Erythrobacteraceae</taxon>
        <taxon>Alteriqipengyuania</taxon>
    </lineage>
</organism>
<evidence type="ECO:0000256" key="2">
    <source>
        <dbReference type="ARBA" id="ARBA00023125"/>
    </source>
</evidence>
<proteinExistence type="predicted"/>
<dbReference type="InterPro" id="IPR016032">
    <property type="entry name" value="Sig_transdc_resp-reg_C-effctor"/>
</dbReference>
<feature type="domain" description="HTH luxR-type" evidence="4">
    <location>
        <begin position="195"/>
        <end position="260"/>
    </location>
</feature>
<dbReference type="PROSITE" id="PS00622">
    <property type="entry name" value="HTH_LUXR_1"/>
    <property type="match status" value="1"/>
</dbReference>
<dbReference type="AlphaFoldDB" id="A0A6I4U584"/>
<gene>
    <name evidence="5" type="ORF">GRI68_07600</name>
</gene>
<evidence type="ECO:0000256" key="1">
    <source>
        <dbReference type="ARBA" id="ARBA00023015"/>
    </source>
</evidence>
<dbReference type="EMBL" id="WTYR01000001">
    <property type="protein sequence ID" value="MXP10043.1"/>
    <property type="molecule type" value="Genomic_DNA"/>
</dbReference>
<dbReference type="CDD" id="cd06170">
    <property type="entry name" value="LuxR_C_like"/>
    <property type="match status" value="1"/>
</dbReference>
<dbReference type="PROSITE" id="PS50043">
    <property type="entry name" value="HTH_LUXR_2"/>
    <property type="match status" value="1"/>
</dbReference>
<reference evidence="5 6" key="1">
    <citation type="submission" date="2019-12" db="EMBL/GenBank/DDBJ databases">
        <title>Genomic-based taxomic classification of the family Erythrobacteraceae.</title>
        <authorList>
            <person name="Xu L."/>
        </authorList>
    </citation>
    <scope>NUCLEOTIDE SEQUENCE [LARGE SCALE GENOMIC DNA]</scope>
    <source>
        <strain evidence="5 6">LMG 29519</strain>
    </source>
</reference>
<evidence type="ECO:0000313" key="5">
    <source>
        <dbReference type="EMBL" id="MXP10043.1"/>
    </source>
</evidence>
<keyword evidence="6" id="KW-1185">Reference proteome</keyword>
<dbReference type="Pfam" id="PF00196">
    <property type="entry name" value="GerE"/>
    <property type="match status" value="1"/>
</dbReference>
<protein>
    <recommendedName>
        <fullName evidence="4">HTH luxR-type domain-containing protein</fullName>
    </recommendedName>
</protein>
<dbReference type="PRINTS" id="PR00038">
    <property type="entry name" value="HTHLUXR"/>
</dbReference>
<keyword evidence="1" id="KW-0805">Transcription regulation</keyword>